<organism evidence="2 3">
    <name type="scientific">Prymnesium parvum</name>
    <name type="common">Toxic golden alga</name>
    <dbReference type="NCBI Taxonomy" id="97485"/>
    <lineage>
        <taxon>Eukaryota</taxon>
        <taxon>Haptista</taxon>
        <taxon>Haptophyta</taxon>
        <taxon>Prymnesiophyceae</taxon>
        <taxon>Prymnesiales</taxon>
        <taxon>Prymnesiaceae</taxon>
        <taxon>Prymnesium</taxon>
    </lineage>
</organism>
<comment type="caution">
    <text evidence="2">The sequence shown here is derived from an EMBL/GenBank/DDBJ whole genome shotgun (WGS) entry which is preliminary data.</text>
</comment>
<dbReference type="EMBL" id="JBGBPQ010000015">
    <property type="protein sequence ID" value="KAL1510679.1"/>
    <property type="molecule type" value="Genomic_DNA"/>
</dbReference>
<dbReference type="SUPFAM" id="SSF47391">
    <property type="entry name" value="Dimerization-anchoring domain of cAMP-dependent PK regulatory subunit"/>
    <property type="match status" value="1"/>
</dbReference>
<protein>
    <recommendedName>
        <fullName evidence="4">RIIa domain-containing protein</fullName>
    </recommendedName>
</protein>
<proteinExistence type="predicted"/>
<dbReference type="PANTHER" id="PTHR21847:SF1">
    <property type="entry name" value="EF-HAND CALCIUM-BINDING DOMAIN-CONTAINING PROTEIN 10"/>
    <property type="match status" value="1"/>
</dbReference>
<sequence>MVGRNQPPRKGVVSEVGRPRRAMADAEASAVEASAAPRRRSADDPQLQAEEYLAKHQLKELFEMLGQRLVREQPDDPRTFLVSYLEELASSTNKTSPMNFFTDQDITTLFSMYDQQKKGITPAQCREALNAIGLEDVEVPDSARIDLNAFRQLIPSA</sequence>
<feature type="region of interest" description="Disordered" evidence="1">
    <location>
        <begin position="1"/>
        <end position="47"/>
    </location>
</feature>
<feature type="compositionally biased region" description="Low complexity" evidence="1">
    <location>
        <begin position="25"/>
        <end position="36"/>
    </location>
</feature>
<name>A0AB34IZZ0_PRYPA</name>
<evidence type="ECO:0008006" key="4">
    <source>
        <dbReference type="Google" id="ProtNLM"/>
    </source>
</evidence>
<dbReference type="PANTHER" id="PTHR21847">
    <property type="entry name" value="EF-HAND CALCIUM-BINDING DOMAIN-CONTAINING PROTEIN 10"/>
    <property type="match status" value="1"/>
</dbReference>
<dbReference type="Gene3D" id="1.20.890.10">
    <property type="entry name" value="cAMP-dependent protein kinase regulatory subunit, dimerization-anchoring domain"/>
    <property type="match status" value="1"/>
</dbReference>
<evidence type="ECO:0000313" key="2">
    <source>
        <dbReference type="EMBL" id="KAL1510679.1"/>
    </source>
</evidence>
<evidence type="ECO:0000313" key="3">
    <source>
        <dbReference type="Proteomes" id="UP001515480"/>
    </source>
</evidence>
<dbReference type="InterPro" id="IPR039879">
    <property type="entry name" value="EFC10"/>
</dbReference>
<gene>
    <name evidence="2" type="ORF">AB1Y20_006975</name>
</gene>
<dbReference type="Proteomes" id="UP001515480">
    <property type="component" value="Unassembled WGS sequence"/>
</dbReference>
<reference evidence="2 3" key="1">
    <citation type="journal article" date="2024" name="Science">
        <title>Giant polyketide synthase enzymes in the biosynthesis of giant marine polyether toxins.</title>
        <authorList>
            <person name="Fallon T.R."/>
            <person name="Shende V.V."/>
            <person name="Wierzbicki I.H."/>
            <person name="Pendleton A.L."/>
            <person name="Watervoot N.F."/>
            <person name="Auber R.P."/>
            <person name="Gonzalez D.J."/>
            <person name="Wisecaver J.H."/>
            <person name="Moore B.S."/>
        </authorList>
    </citation>
    <scope>NUCLEOTIDE SEQUENCE [LARGE SCALE GENOMIC DNA]</scope>
    <source>
        <strain evidence="2 3">12B1</strain>
    </source>
</reference>
<dbReference type="AlphaFoldDB" id="A0AB34IZZ0"/>
<dbReference type="CDD" id="cd22961">
    <property type="entry name" value="DD_TEX55-like"/>
    <property type="match status" value="1"/>
</dbReference>
<keyword evidence="3" id="KW-1185">Reference proteome</keyword>
<accession>A0AB34IZZ0</accession>
<evidence type="ECO:0000256" key="1">
    <source>
        <dbReference type="SAM" id="MobiDB-lite"/>
    </source>
</evidence>